<sequence>VSLFEMSEGCLLEYNSVEVLIGVPTCYPKKGTRLDIAMENHIESSTINSYFSFQIRNNRSISFEQNLFLVIKISGVADDEICHLKLYQQHRIEAL</sequence>
<comment type="caution">
    <text evidence="1">The sequence shown here is derived from an EMBL/GenBank/DDBJ whole genome shotgun (WGS) entry which is preliminary data.</text>
</comment>
<accession>A0AAV1R4W6</accession>
<evidence type="ECO:0000313" key="2">
    <source>
        <dbReference type="Proteomes" id="UP001314170"/>
    </source>
</evidence>
<dbReference type="AlphaFoldDB" id="A0AAV1R4W6"/>
<feature type="non-terminal residue" evidence="1">
    <location>
        <position position="95"/>
    </location>
</feature>
<feature type="non-terminal residue" evidence="1">
    <location>
        <position position="1"/>
    </location>
</feature>
<proteinExistence type="predicted"/>
<keyword evidence="2" id="KW-1185">Reference proteome</keyword>
<evidence type="ECO:0000313" key="1">
    <source>
        <dbReference type="EMBL" id="CAK7328038.1"/>
    </source>
</evidence>
<dbReference type="EMBL" id="CAWUPB010000892">
    <property type="protein sequence ID" value="CAK7328038.1"/>
    <property type="molecule type" value="Genomic_DNA"/>
</dbReference>
<dbReference type="Proteomes" id="UP001314170">
    <property type="component" value="Unassembled WGS sequence"/>
</dbReference>
<organism evidence="1 2">
    <name type="scientific">Dovyalis caffra</name>
    <dbReference type="NCBI Taxonomy" id="77055"/>
    <lineage>
        <taxon>Eukaryota</taxon>
        <taxon>Viridiplantae</taxon>
        <taxon>Streptophyta</taxon>
        <taxon>Embryophyta</taxon>
        <taxon>Tracheophyta</taxon>
        <taxon>Spermatophyta</taxon>
        <taxon>Magnoliopsida</taxon>
        <taxon>eudicotyledons</taxon>
        <taxon>Gunneridae</taxon>
        <taxon>Pentapetalae</taxon>
        <taxon>rosids</taxon>
        <taxon>fabids</taxon>
        <taxon>Malpighiales</taxon>
        <taxon>Salicaceae</taxon>
        <taxon>Flacourtieae</taxon>
        <taxon>Dovyalis</taxon>
    </lineage>
</organism>
<protein>
    <submittedName>
        <fullName evidence="1">Uncharacterized protein</fullName>
    </submittedName>
</protein>
<reference evidence="1 2" key="1">
    <citation type="submission" date="2024-01" db="EMBL/GenBank/DDBJ databases">
        <authorList>
            <person name="Waweru B."/>
        </authorList>
    </citation>
    <scope>NUCLEOTIDE SEQUENCE [LARGE SCALE GENOMIC DNA]</scope>
</reference>
<gene>
    <name evidence="1" type="ORF">DCAF_LOCUS5757</name>
</gene>
<name>A0AAV1R4W6_9ROSI</name>